<evidence type="ECO:0000256" key="10">
    <source>
        <dbReference type="ARBA" id="ARBA00049893"/>
    </source>
</evidence>
<dbReference type="GO" id="GO:0005507">
    <property type="term" value="F:copper ion binding"/>
    <property type="evidence" value="ECO:0007669"/>
    <property type="project" value="TreeGrafter"/>
</dbReference>
<evidence type="ECO:0000256" key="4">
    <source>
        <dbReference type="ARBA" id="ARBA00022679"/>
    </source>
</evidence>
<dbReference type="SUPFAM" id="SSF64438">
    <property type="entry name" value="CNF1/YfiH-like putative cysteine hydrolases"/>
    <property type="match status" value="1"/>
</dbReference>
<dbReference type="Gene3D" id="3.60.140.10">
    <property type="entry name" value="CNF1/YfiH-like putative cysteine hydrolases"/>
    <property type="match status" value="1"/>
</dbReference>
<comment type="catalytic activity">
    <reaction evidence="9">
        <text>adenosine + phosphate = alpha-D-ribose 1-phosphate + adenine</text>
        <dbReference type="Rhea" id="RHEA:27642"/>
        <dbReference type="ChEBI" id="CHEBI:16335"/>
        <dbReference type="ChEBI" id="CHEBI:16708"/>
        <dbReference type="ChEBI" id="CHEBI:43474"/>
        <dbReference type="ChEBI" id="CHEBI:57720"/>
        <dbReference type="EC" id="2.4.2.1"/>
    </reaction>
    <physiologicalReaction direction="left-to-right" evidence="9">
        <dbReference type="Rhea" id="RHEA:27643"/>
    </physiologicalReaction>
</comment>
<keyword evidence="6" id="KW-0378">Hydrolase</keyword>
<dbReference type="GO" id="GO:0016787">
    <property type="term" value="F:hydrolase activity"/>
    <property type="evidence" value="ECO:0007669"/>
    <property type="project" value="UniProtKB-KW"/>
</dbReference>
<name>A0A7C4KLI6_9CHLR</name>
<evidence type="ECO:0000256" key="2">
    <source>
        <dbReference type="ARBA" id="ARBA00003215"/>
    </source>
</evidence>
<comment type="catalytic activity">
    <reaction evidence="8">
        <text>adenosine + H2O + H(+) = inosine + NH4(+)</text>
        <dbReference type="Rhea" id="RHEA:24408"/>
        <dbReference type="ChEBI" id="CHEBI:15377"/>
        <dbReference type="ChEBI" id="CHEBI:15378"/>
        <dbReference type="ChEBI" id="CHEBI:16335"/>
        <dbReference type="ChEBI" id="CHEBI:17596"/>
        <dbReference type="ChEBI" id="CHEBI:28938"/>
        <dbReference type="EC" id="3.5.4.4"/>
    </reaction>
    <physiologicalReaction direction="left-to-right" evidence="8">
        <dbReference type="Rhea" id="RHEA:24409"/>
    </physiologicalReaction>
</comment>
<dbReference type="CDD" id="cd16833">
    <property type="entry name" value="YfiH"/>
    <property type="match status" value="1"/>
</dbReference>
<comment type="catalytic activity">
    <reaction evidence="10">
        <text>S-methyl-5'-thioadenosine + phosphate = 5-(methylsulfanyl)-alpha-D-ribose 1-phosphate + adenine</text>
        <dbReference type="Rhea" id="RHEA:11852"/>
        <dbReference type="ChEBI" id="CHEBI:16708"/>
        <dbReference type="ChEBI" id="CHEBI:17509"/>
        <dbReference type="ChEBI" id="CHEBI:43474"/>
        <dbReference type="ChEBI" id="CHEBI:58533"/>
        <dbReference type="EC" id="2.4.2.28"/>
    </reaction>
    <physiologicalReaction direction="left-to-right" evidence="10">
        <dbReference type="Rhea" id="RHEA:11853"/>
    </physiologicalReaction>
</comment>
<dbReference type="InterPro" id="IPR038371">
    <property type="entry name" value="Cu_polyphenol_OxRdtase_sf"/>
</dbReference>
<reference evidence="12" key="1">
    <citation type="journal article" date="2020" name="mSystems">
        <title>Genome- and Community-Level Interaction Insights into Carbon Utilization and Element Cycling Functions of Hydrothermarchaeota in Hydrothermal Sediment.</title>
        <authorList>
            <person name="Zhou Z."/>
            <person name="Liu Y."/>
            <person name="Xu W."/>
            <person name="Pan J."/>
            <person name="Luo Z.H."/>
            <person name="Li M."/>
        </authorList>
    </citation>
    <scope>NUCLEOTIDE SEQUENCE [LARGE SCALE GENOMIC DNA]</scope>
    <source>
        <strain evidence="12">SpSt-573</strain>
    </source>
</reference>
<dbReference type="PANTHER" id="PTHR30616">
    <property type="entry name" value="UNCHARACTERIZED PROTEIN YFIH"/>
    <property type="match status" value="1"/>
</dbReference>
<evidence type="ECO:0000256" key="9">
    <source>
        <dbReference type="ARBA" id="ARBA00048968"/>
    </source>
</evidence>
<evidence type="ECO:0000256" key="11">
    <source>
        <dbReference type="RuleBase" id="RU361274"/>
    </source>
</evidence>
<evidence type="ECO:0000256" key="8">
    <source>
        <dbReference type="ARBA" id="ARBA00047989"/>
    </source>
</evidence>
<comment type="caution">
    <text evidence="12">The sequence shown here is derived from an EMBL/GenBank/DDBJ whole genome shotgun (WGS) entry which is preliminary data.</text>
</comment>
<comment type="catalytic activity">
    <reaction evidence="1">
        <text>inosine + phosphate = alpha-D-ribose 1-phosphate + hypoxanthine</text>
        <dbReference type="Rhea" id="RHEA:27646"/>
        <dbReference type="ChEBI" id="CHEBI:17368"/>
        <dbReference type="ChEBI" id="CHEBI:17596"/>
        <dbReference type="ChEBI" id="CHEBI:43474"/>
        <dbReference type="ChEBI" id="CHEBI:57720"/>
        <dbReference type="EC" id="2.4.2.1"/>
    </reaction>
    <physiologicalReaction direction="left-to-right" evidence="1">
        <dbReference type="Rhea" id="RHEA:27647"/>
    </physiologicalReaction>
</comment>
<evidence type="ECO:0000256" key="6">
    <source>
        <dbReference type="ARBA" id="ARBA00022801"/>
    </source>
</evidence>
<keyword evidence="5" id="KW-0479">Metal-binding</keyword>
<comment type="similarity">
    <text evidence="3 11">Belongs to the purine nucleoside phosphorylase YfiH/LACC1 family.</text>
</comment>
<evidence type="ECO:0000313" key="12">
    <source>
        <dbReference type="EMBL" id="HGS23199.1"/>
    </source>
</evidence>
<keyword evidence="7" id="KW-0862">Zinc</keyword>
<dbReference type="Pfam" id="PF02578">
    <property type="entry name" value="Cu-oxidase_4"/>
    <property type="match status" value="1"/>
</dbReference>
<accession>A0A7C4KLI6</accession>
<protein>
    <recommendedName>
        <fullName evidence="11">Purine nucleoside phosphorylase</fullName>
    </recommendedName>
</protein>
<dbReference type="InterPro" id="IPR011324">
    <property type="entry name" value="Cytotoxic_necrot_fac-like_cat"/>
</dbReference>
<dbReference type="PANTHER" id="PTHR30616:SF2">
    <property type="entry name" value="PURINE NUCLEOSIDE PHOSPHORYLASE LACC1"/>
    <property type="match status" value="1"/>
</dbReference>
<evidence type="ECO:0000256" key="7">
    <source>
        <dbReference type="ARBA" id="ARBA00022833"/>
    </source>
</evidence>
<evidence type="ECO:0000256" key="1">
    <source>
        <dbReference type="ARBA" id="ARBA00000553"/>
    </source>
</evidence>
<gene>
    <name evidence="12" type="primary">pgeF</name>
    <name evidence="12" type="ORF">ENT37_15200</name>
</gene>
<dbReference type="AlphaFoldDB" id="A0A7C4KLI6"/>
<dbReference type="EMBL" id="DSYK01000767">
    <property type="protein sequence ID" value="HGS23199.1"/>
    <property type="molecule type" value="Genomic_DNA"/>
</dbReference>
<sequence length="264" mass="30140">MPFDRNDTIEWYFFDLFAEEKGLIQAVMTRKGGISPHPWASLNMATSVGDSRENVLENRRRIQQALGLQKQWFFDVWQVHGINVVATRSPRLPGEPHQKADAIMTDHSEVALLMLFADCVPIFLYDPIHRAIALVHAGWQGTITRVVQHAVLRMKDQYGTKPQDLLAGVGPSICQKHYEVGEEVAERVRTEFQESDDLLSYPENGRAHFDLWQANRQILLECGLQLHHIQVAEVCTVEDSSRWYSHRGERGKTGRFGAVLALRQ</sequence>
<evidence type="ECO:0000256" key="3">
    <source>
        <dbReference type="ARBA" id="ARBA00007353"/>
    </source>
</evidence>
<dbReference type="NCBIfam" id="TIGR00726">
    <property type="entry name" value="peptidoglycan editing factor PgeF"/>
    <property type="match status" value="1"/>
</dbReference>
<dbReference type="InterPro" id="IPR003730">
    <property type="entry name" value="Cu_polyphenol_OxRdtase"/>
</dbReference>
<comment type="function">
    <text evidence="2">Purine nucleoside enzyme that catalyzes the phosphorolysis of adenosine and inosine nucleosides, yielding D-ribose 1-phosphate and the respective free bases, adenine and hypoxanthine. Also catalyzes the phosphorolysis of S-methyl-5'-thioadenosine into adenine and S-methyl-5-thio-alpha-D-ribose 1-phosphate. Also has adenosine deaminase activity.</text>
</comment>
<proteinExistence type="inferred from homology"/>
<dbReference type="GO" id="GO:0017061">
    <property type="term" value="F:S-methyl-5-thioadenosine phosphorylase activity"/>
    <property type="evidence" value="ECO:0007669"/>
    <property type="project" value="UniProtKB-EC"/>
</dbReference>
<evidence type="ECO:0000256" key="5">
    <source>
        <dbReference type="ARBA" id="ARBA00022723"/>
    </source>
</evidence>
<keyword evidence="4" id="KW-0808">Transferase</keyword>
<organism evidence="12">
    <name type="scientific">Anaerolinea thermolimosa</name>
    <dbReference type="NCBI Taxonomy" id="229919"/>
    <lineage>
        <taxon>Bacteria</taxon>
        <taxon>Bacillati</taxon>
        <taxon>Chloroflexota</taxon>
        <taxon>Anaerolineae</taxon>
        <taxon>Anaerolineales</taxon>
        <taxon>Anaerolineaceae</taxon>
        <taxon>Anaerolinea</taxon>
    </lineage>
</organism>